<dbReference type="PROSITE" id="PS51012">
    <property type="entry name" value="ABC_TM2"/>
    <property type="match status" value="1"/>
</dbReference>
<proteinExistence type="predicted"/>
<dbReference type="InterPro" id="IPR047817">
    <property type="entry name" value="ABC2_TM_bact-type"/>
</dbReference>
<dbReference type="Proteomes" id="UP000288388">
    <property type="component" value="Unassembled WGS sequence"/>
</dbReference>
<feature type="domain" description="ABC transmembrane type-2" evidence="6">
    <location>
        <begin position="20"/>
        <end position="244"/>
    </location>
</feature>
<evidence type="ECO:0000256" key="1">
    <source>
        <dbReference type="ARBA" id="ARBA00004141"/>
    </source>
</evidence>
<dbReference type="Pfam" id="PF12698">
    <property type="entry name" value="ABC2_membrane_3"/>
    <property type="match status" value="1"/>
</dbReference>
<evidence type="ECO:0000313" key="7">
    <source>
        <dbReference type="EMBL" id="RVU93354.1"/>
    </source>
</evidence>
<feature type="transmembrane region" description="Helical" evidence="5">
    <location>
        <begin position="102"/>
        <end position="123"/>
    </location>
</feature>
<sequence length="247" mass="28145">MYQLFRIIQRDTMNLLTNPMWICFSLMYPILLVAVLGFLTGGLYGDYFTSYDYYGVTLLLFSTMYAATFSANSFMEEKIKKANLRIVYSPIRNWFIPFSKGIAAFLFTTVFYSIAAVICQLLFQIRFGDEKLLQIWLLFIGMNLLFSCIGVLMCCIFKSEGVANQILSILTVALAMFSGFLFQVANLGESFVKISNWLPTTKVAQTIFEMIYDQNSSNFSSVLLMLVAFSILILAVSMFLFNGEEYV</sequence>
<evidence type="ECO:0000256" key="5">
    <source>
        <dbReference type="SAM" id="Phobius"/>
    </source>
</evidence>
<evidence type="ECO:0000256" key="3">
    <source>
        <dbReference type="ARBA" id="ARBA00022989"/>
    </source>
</evidence>
<name>A0A437UI79_ENTAV</name>
<evidence type="ECO:0000256" key="2">
    <source>
        <dbReference type="ARBA" id="ARBA00022692"/>
    </source>
</evidence>
<dbReference type="PANTHER" id="PTHR43229:SF2">
    <property type="entry name" value="NODULATION PROTEIN J"/>
    <property type="match status" value="1"/>
</dbReference>
<dbReference type="AlphaFoldDB" id="A0A437UI79"/>
<keyword evidence="3 5" id="KW-1133">Transmembrane helix</keyword>
<dbReference type="PIRSF" id="PIRSF006648">
    <property type="entry name" value="DrrB"/>
    <property type="match status" value="1"/>
</dbReference>
<dbReference type="InterPro" id="IPR013525">
    <property type="entry name" value="ABC2_TM"/>
</dbReference>
<keyword evidence="4 5" id="KW-0472">Membrane</keyword>
<feature type="transmembrane region" description="Helical" evidence="5">
    <location>
        <begin position="53"/>
        <end position="75"/>
    </location>
</feature>
<feature type="transmembrane region" description="Helical" evidence="5">
    <location>
        <begin position="21"/>
        <end position="41"/>
    </location>
</feature>
<feature type="transmembrane region" description="Helical" evidence="5">
    <location>
        <begin position="219"/>
        <end position="241"/>
    </location>
</feature>
<evidence type="ECO:0000259" key="6">
    <source>
        <dbReference type="PROSITE" id="PS51012"/>
    </source>
</evidence>
<evidence type="ECO:0000256" key="4">
    <source>
        <dbReference type="ARBA" id="ARBA00023136"/>
    </source>
</evidence>
<comment type="caution">
    <text evidence="7">The sequence shown here is derived from an EMBL/GenBank/DDBJ whole genome shotgun (WGS) entry which is preliminary data.</text>
</comment>
<organism evidence="7 8">
    <name type="scientific">Enterococcus avium</name>
    <name type="common">Streptococcus avium</name>
    <dbReference type="NCBI Taxonomy" id="33945"/>
    <lineage>
        <taxon>Bacteria</taxon>
        <taxon>Bacillati</taxon>
        <taxon>Bacillota</taxon>
        <taxon>Bacilli</taxon>
        <taxon>Lactobacillales</taxon>
        <taxon>Enterococcaceae</taxon>
        <taxon>Enterococcus</taxon>
    </lineage>
</organism>
<dbReference type="RefSeq" id="WP_127979930.1">
    <property type="nucleotide sequence ID" value="NZ_RYZS01000002.1"/>
</dbReference>
<dbReference type="GO" id="GO:0140359">
    <property type="term" value="F:ABC-type transporter activity"/>
    <property type="evidence" value="ECO:0007669"/>
    <property type="project" value="InterPro"/>
</dbReference>
<accession>A0A437UI79</accession>
<dbReference type="GO" id="GO:0043190">
    <property type="term" value="C:ATP-binding cassette (ABC) transporter complex"/>
    <property type="evidence" value="ECO:0007669"/>
    <property type="project" value="InterPro"/>
</dbReference>
<protein>
    <submittedName>
        <fullName evidence="7">ABC transporter permease</fullName>
    </submittedName>
</protein>
<dbReference type="EMBL" id="RYZS01000002">
    <property type="protein sequence ID" value="RVU93354.1"/>
    <property type="molecule type" value="Genomic_DNA"/>
</dbReference>
<keyword evidence="2 5" id="KW-0812">Transmembrane</keyword>
<comment type="subcellular location">
    <subcellularLocation>
        <location evidence="1">Membrane</location>
        <topology evidence="1">Multi-pass membrane protein</topology>
    </subcellularLocation>
</comment>
<evidence type="ECO:0000313" key="8">
    <source>
        <dbReference type="Proteomes" id="UP000288388"/>
    </source>
</evidence>
<reference evidence="7 8" key="1">
    <citation type="submission" date="2018-12" db="EMBL/GenBank/DDBJ databases">
        <title>A novel vanA-carrying plasmid in a clinical isolate of Enterococcus avium.</title>
        <authorList>
            <person name="Bernasconi O.J."/>
            <person name="Luzzaro F."/>
            <person name="Endimiani A."/>
        </authorList>
    </citation>
    <scope>NUCLEOTIDE SEQUENCE [LARGE SCALE GENOMIC DNA]</scope>
    <source>
        <strain evidence="7 8">LC0559/18</strain>
    </source>
</reference>
<dbReference type="InterPro" id="IPR051784">
    <property type="entry name" value="Nod_factor_ABC_transporter"/>
</dbReference>
<feature type="transmembrane region" description="Helical" evidence="5">
    <location>
        <begin position="166"/>
        <end position="185"/>
    </location>
</feature>
<dbReference type="PANTHER" id="PTHR43229">
    <property type="entry name" value="NODULATION PROTEIN J"/>
    <property type="match status" value="1"/>
</dbReference>
<feature type="transmembrane region" description="Helical" evidence="5">
    <location>
        <begin position="135"/>
        <end position="157"/>
    </location>
</feature>
<gene>
    <name evidence="7" type="ORF">EK398_20900</name>
</gene>
<dbReference type="InterPro" id="IPR000412">
    <property type="entry name" value="ABC_2_transport"/>
</dbReference>